<dbReference type="Pfam" id="PF07676">
    <property type="entry name" value="PD40"/>
    <property type="match status" value="1"/>
</dbReference>
<keyword evidence="4" id="KW-1185">Reference proteome</keyword>
<reference evidence="4" key="1">
    <citation type="submission" date="2019-01" db="EMBL/GenBank/DDBJ databases">
        <title>Draft genomes of a novel of Sporanaerobacter strains.</title>
        <authorList>
            <person name="Ma S."/>
        </authorList>
    </citation>
    <scope>NUCLEOTIDE SEQUENCE [LARGE SCALE GENOMIC DNA]</scope>
    <source>
        <strain evidence="4">NJN-17</strain>
    </source>
</reference>
<dbReference type="EMBL" id="CP035282">
    <property type="protein sequence ID" value="QAT62846.1"/>
    <property type="molecule type" value="Genomic_DNA"/>
</dbReference>
<dbReference type="InterPro" id="IPR011042">
    <property type="entry name" value="6-blade_b-propeller_TolB-like"/>
</dbReference>
<name>A0A410QFZ4_9FIRM</name>
<sequence length="438" mass="48755">MKKFNLLVLIVLSSVLINQSSVQPVQSSPSPSAEIKPETSAAVVKNDGLYLIDLNKAIDSKLCDGQIVGPKFSPNGEHVVFVRGNSICITDLKGNLNLVSSKFENMNGEYYSWIDNSRIVYSSEKGGLYTYDVQKGITNAIKKGAEYYSNMIYISDNNLLAEKYKEYTKPNDPGRYVKCFGIVSIDLKTGNEEIVIPDIPADWDEDGGTGAGMMPIIAGKSYDSSYVYIFKHFHSGSMSADGVPFGVYDVKNKKFISFDNVSTTCNNDNISPSPIINTQLAFTQTSGRMIWNGNSVGILDVKDHSFKRLSDKNVNAMTPTFSPDGKYIVYSASPAVTDVLDGKDFFQKGRQKIYAQNIATKEVTELTTAKDGFDFGPRYINNGKTLIFLRWDMKESNDENFIVSLWKLENGKETLISKDIMSVAYYGHMSTEDYMEIK</sequence>
<organism evidence="3 4">
    <name type="scientific">Acidilutibacter cellobiosedens</name>
    <dbReference type="NCBI Taxonomy" id="2507161"/>
    <lineage>
        <taxon>Bacteria</taxon>
        <taxon>Bacillati</taxon>
        <taxon>Bacillota</taxon>
        <taxon>Tissierellia</taxon>
        <taxon>Tissierellales</taxon>
        <taxon>Acidilutibacteraceae</taxon>
        <taxon>Acidilutibacter</taxon>
    </lineage>
</organism>
<dbReference type="PANTHER" id="PTHR36842">
    <property type="entry name" value="PROTEIN TOLB HOMOLOG"/>
    <property type="match status" value="1"/>
</dbReference>
<evidence type="ECO:0000313" key="4">
    <source>
        <dbReference type="Proteomes" id="UP000287969"/>
    </source>
</evidence>
<feature type="signal peptide" evidence="2">
    <location>
        <begin position="1"/>
        <end position="20"/>
    </location>
</feature>
<dbReference type="AlphaFoldDB" id="A0A410QFZ4"/>
<keyword evidence="2" id="KW-0732">Signal</keyword>
<dbReference type="KEGG" id="spoa:EQM13_15350"/>
<comment type="similarity">
    <text evidence="1">Belongs to the TolB family.</text>
</comment>
<dbReference type="Gene3D" id="2.120.10.30">
    <property type="entry name" value="TolB, C-terminal domain"/>
    <property type="match status" value="2"/>
</dbReference>
<evidence type="ECO:0008006" key="5">
    <source>
        <dbReference type="Google" id="ProtNLM"/>
    </source>
</evidence>
<dbReference type="PANTHER" id="PTHR36842:SF1">
    <property type="entry name" value="PROTEIN TOLB"/>
    <property type="match status" value="1"/>
</dbReference>
<dbReference type="RefSeq" id="WP_128753128.1">
    <property type="nucleotide sequence ID" value="NZ_CP035282.1"/>
</dbReference>
<dbReference type="Proteomes" id="UP000287969">
    <property type="component" value="Chromosome"/>
</dbReference>
<dbReference type="SUPFAM" id="SSF82171">
    <property type="entry name" value="DPP6 N-terminal domain-like"/>
    <property type="match status" value="1"/>
</dbReference>
<dbReference type="InterPro" id="IPR011659">
    <property type="entry name" value="WD40"/>
</dbReference>
<protein>
    <recommendedName>
        <fullName evidence="5">Translocation protein TolB</fullName>
    </recommendedName>
</protein>
<proteinExistence type="inferred from homology"/>
<accession>A0A410QFZ4</accession>
<dbReference type="OrthoDB" id="9762883at2"/>
<gene>
    <name evidence="3" type="ORF">EQM13_15350</name>
</gene>
<feature type="chain" id="PRO_5039409552" description="Translocation protein TolB" evidence="2">
    <location>
        <begin position="21"/>
        <end position="438"/>
    </location>
</feature>
<evidence type="ECO:0000256" key="1">
    <source>
        <dbReference type="ARBA" id="ARBA00009820"/>
    </source>
</evidence>
<evidence type="ECO:0000256" key="2">
    <source>
        <dbReference type="SAM" id="SignalP"/>
    </source>
</evidence>
<evidence type="ECO:0000313" key="3">
    <source>
        <dbReference type="EMBL" id="QAT62846.1"/>
    </source>
</evidence>